<gene>
    <name evidence="2" type="ORF">AOQ84DRAFT_371674</name>
</gene>
<feature type="compositionally biased region" description="Polar residues" evidence="1">
    <location>
        <begin position="40"/>
        <end position="60"/>
    </location>
</feature>
<dbReference type="EMBL" id="KV748638">
    <property type="protein sequence ID" value="OCL13990.1"/>
    <property type="molecule type" value="Genomic_DNA"/>
</dbReference>
<evidence type="ECO:0000256" key="1">
    <source>
        <dbReference type="SAM" id="MobiDB-lite"/>
    </source>
</evidence>
<dbReference type="Proteomes" id="UP000250140">
    <property type="component" value="Unassembled WGS sequence"/>
</dbReference>
<sequence length="236" mass="26362">MASTSTSFEGSLQQSNEDNAINQQSHKASRRSHLRSSLSFNTAFSEQALSPSAEPQQSAESSRRHYQSPTVVTEDFEETSVSQYDDAVEYQQDKEDTDPDLSYPPGDPASERINANPRGCTRRAEDVVRLRAAAAQLCHYAESEMVIEDLIQRLDRMVEIDRELAATQDTKERTLAELATELVSFLDAVKDGRVATGESPHFVGHQLMWADWLLECVEANIYHLPNESCGCLGVYD</sequence>
<reference evidence="2 3" key="1">
    <citation type="journal article" date="2016" name="Nat. Commun.">
        <title>Ectomycorrhizal ecology is imprinted in the genome of the dominant symbiotic fungus Cenococcum geophilum.</title>
        <authorList>
            <consortium name="DOE Joint Genome Institute"/>
            <person name="Peter M."/>
            <person name="Kohler A."/>
            <person name="Ohm R.A."/>
            <person name="Kuo A."/>
            <person name="Krutzmann J."/>
            <person name="Morin E."/>
            <person name="Arend M."/>
            <person name="Barry K.W."/>
            <person name="Binder M."/>
            <person name="Choi C."/>
            <person name="Clum A."/>
            <person name="Copeland A."/>
            <person name="Grisel N."/>
            <person name="Haridas S."/>
            <person name="Kipfer T."/>
            <person name="LaButti K."/>
            <person name="Lindquist E."/>
            <person name="Lipzen A."/>
            <person name="Maire R."/>
            <person name="Meier B."/>
            <person name="Mihaltcheva S."/>
            <person name="Molinier V."/>
            <person name="Murat C."/>
            <person name="Poggeler S."/>
            <person name="Quandt C.A."/>
            <person name="Sperisen C."/>
            <person name="Tritt A."/>
            <person name="Tisserant E."/>
            <person name="Crous P.W."/>
            <person name="Henrissat B."/>
            <person name="Nehls U."/>
            <person name="Egli S."/>
            <person name="Spatafora J.W."/>
            <person name="Grigoriev I.V."/>
            <person name="Martin F.M."/>
        </authorList>
    </citation>
    <scope>NUCLEOTIDE SEQUENCE [LARGE SCALE GENOMIC DNA]</scope>
    <source>
        <strain evidence="2 3">CBS 207.34</strain>
    </source>
</reference>
<accession>A0A8E2FB92</accession>
<evidence type="ECO:0000313" key="2">
    <source>
        <dbReference type="EMBL" id="OCL13990.1"/>
    </source>
</evidence>
<feature type="region of interest" description="Disordered" evidence="1">
    <location>
        <begin position="1"/>
        <end position="118"/>
    </location>
</feature>
<feature type="compositionally biased region" description="Polar residues" evidence="1">
    <location>
        <begin position="1"/>
        <end position="26"/>
    </location>
</feature>
<protein>
    <submittedName>
        <fullName evidence="2">Uncharacterized protein</fullName>
    </submittedName>
</protein>
<organism evidence="2 3">
    <name type="scientific">Glonium stellatum</name>
    <dbReference type="NCBI Taxonomy" id="574774"/>
    <lineage>
        <taxon>Eukaryota</taxon>
        <taxon>Fungi</taxon>
        <taxon>Dikarya</taxon>
        <taxon>Ascomycota</taxon>
        <taxon>Pezizomycotina</taxon>
        <taxon>Dothideomycetes</taxon>
        <taxon>Pleosporomycetidae</taxon>
        <taxon>Gloniales</taxon>
        <taxon>Gloniaceae</taxon>
        <taxon>Glonium</taxon>
    </lineage>
</organism>
<name>A0A8E2FB92_9PEZI</name>
<evidence type="ECO:0000313" key="3">
    <source>
        <dbReference type="Proteomes" id="UP000250140"/>
    </source>
</evidence>
<keyword evidence="3" id="KW-1185">Reference proteome</keyword>
<proteinExistence type="predicted"/>
<dbReference type="OrthoDB" id="3753493at2759"/>
<dbReference type="AlphaFoldDB" id="A0A8E2FB92"/>